<evidence type="ECO:0000313" key="17">
    <source>
        <dbReference type="Proteomes" id="UP001499988"/>
    </source>
</evidence>
<feature type="transmembrane region" description="Helical" evidence="13">
    <location>
        <begin position="150"/>
        <end position="175"/>
    </location>
</feature>
<keyword evidence="5" id="KW-1003">Cell membrane</keyword>
<evidence type="ECO:0000256" key="8">
    <source>
        <dbReference type="ARBA" id="ARBA00022723"/>
    </source>
</evidence>
<comment type="cofactor">
    <cofactor evidence="1">
        <name>heme</name>
        <dbReference type="ChEBI" id="CHEBI:30413"/>
    </cofactor>
</comment>
<organism evidence="16 17">
    <name type="scientific">Ferrimonas pelagia</name>
    <dbReference type="NCBI Taxonomy" id="1177826"/>
    <lineage>
        <taxon>Bacteria</taxon>
        <taxon>Pseudomonadati</taxon>
        <taxon>Pseudomonadota</taxon>
        <taxon>Gammaproteobacteria</taxon>
        <taxon>Alteromonadales</taxon>
        <taxon>Ferrimonadaceae</taxon>
        <taxon>Ferrimonas</taxon>
    </lineage>
</organism>
<evidence type="ECO:0000256" key="2">
    <source>
        <dbReference type="ARBA" id="ARBA00004651"/>
    </source>
</evidence>
<evidence type="ECO:0000256" key="10">
    <source>
        <dbReference type="ARBA" id="ARBA00022989"/>
    </source>
</evidence>
<dbReference type="SUPFAM" id="SSF81342">
    <property type="entry name" value="Transmembrane di-heme cytochromes"/>
    <property type="match status" value="1"/>
</dbReference>
<dbReference type="InterPro" id="IPR011577">
    <property type="entry name" value="Cyt_b561_bac/Ni-Hgenase"/>
</dbReference>
<comment type="similarity">
    <text evidence="3">Belongs to the formate dehydrogenase gamma subunit family.</text>
</comment>
<evidence type="ECO:0000256" key="6">
    <source>
        <dbReference type="ARBA" id="ARBA00022617"/>
    </source>
</evidence>
<dbReference type="Gene3D" id="1.20.950.20">
    <property type="entry name" value="Transmembrane di-heme cytochromes, Chain C"/>
    <property type="match status" value="1"/>
</dbReference>
<dbReference type="InterPro" id="IPR006471">
    <property type="entry name" value="Formate_DH_gsu"/>
</dbReference>
<evidence type="ECO:0000256" key="14">
    <source>
        <dbReference type="SAM" id="SignalP"/>
    </source>
</evidence>
<reference evidence="17" key="1">
    <citation type="journal article" date="2019" name="Int. J. Syst. Evol. Microbiol.">
        <title>The Global Catalogue of Microorganisms (GCM) 10K type strain sequencing project: providing services to taxonomists for standard genome sequencing and annotation.</title>
        <authorList>
            <consortium name="The Broad Institute Genomics Platform"/>
            <consortium name="The Broad Institute Genome Sequencing Center for Infectious Disease"/>
            <person name="Wu L."/>
            <person name="Ma J."/>
        </authorList>
    </citation>
    <scope>NUCLEOTIDE SEQUENCE [LARGE SCALE GENOMIC DNA]</scope>
    <source>
        <strain evidence="17">JCM 18401</strain>
    </source>
</reference>
<dbReference type="InterPro" id="IPR016174">
    <property type="entry name" value="Di-haem_cyt_TM"/>
</dbReference>
<dbReference type="Proteomes" id="UP001499988">
    <property type="component" value="Unassembled WGS sequence"/>
</dbReference>
<keyword evidence="14" id="KW-0732">Signal</keyword>
<evidence type="ECO:0000256" key="3">
    <source>
        <dbReference type="ARBA" id="ARBA00010747"/>
    </source>
</evidence>
<dbReference type="InterPro" id="IPR051817">
    <property type="entry name" value="FDH_cytochrome_b556_subunit"/>
</dbReference>
<feature type="transmembrane region" description="Helical" evidence="13">
    <location>
        <begin position="257"/>
        <end position="277"/>
    </location>
</feature>
<keyword evidence="7 13" id="KW-0812">Transmembrane</keyword>
<keyword evidence="8" id="KW-0479">Metal-binding</keyword>
<dbReference type="Pfam" id="PF01292">
    <property type="entry name" value="Ni_hydr_CYTB"/>
    <property type="match status" value="1"/>
</dbReference>
<dbReference type="PANTHER" id="PTHR30074:SF6">
    <property type="entry name" value="FORMATE DEHYDROGENASE GAMMA SUBUNIT"/>
    <property type="match status" value="1"/>
</dbReference>
<dbReference type="NCBIfam" id="TIGR01583">
    <property type="entry name" value="formate-DH-gamm"/>
    <property type="match status" value="1"/>
</dbReference>
<comment type="subcellular location">
    <subcellularLocation>
        <location evidence="2">Cell membrane</location>
        <topology evidence="2">Multi-pass membrane protein</topology>
    </subcellularLocation>
</comment>
<keyword evidence="4" id="KW-0813">Transport</keyword>
<keyword evidence="6" id="KW-0349">Heme</keyword>
<evidence type="ECO:0000256" key="12">
    <source>
        <dbReference type="ARBA" id="ARBA00023136"/>
    </source>
</evidence>
<evidence type="ECO:0000256" key="4">
    <source>
        <dbReference type="ARBA" id="ARBA00022448"/>
    </source>
</evidence>
<proteinExistence type="inferred from homology"/>
<feature type="transmembrane region" description="Helical" evidence="13">
    <location>
        <begin position="195"/>
        <end position="214"/>
    </location>
</feature>
<keyword evidence="9" id="KW-0249">Electron transport</keyword>
<evidence type="ECO:0000256" key="11">
    <source>
        <dbReference type="ARBA" id="ARBA00023004"/>
    </source>
</evidence>
<feature type="transmembrane region" description="Helical" evidence="13">
    <location>
        <begin position="104"/>
        <end position="129"/>
    </location>
</feature>
<evidence type="ECO:0000256" key="5">
    <source>
        <dbReference type="ARBA" id="ARBA00022475"/>
    </source>
</evidence>
<comment type="caution">
    <text evidence="16">The sequence shown here is derived from an EMBL/GenBank/DDBJ whole genome shotgun (WGS) entry which is preliminary data.</text>
</comment>
<feature type="domain" description="Cytochrome b561 bacterial/Ni-hydrogenase" evidence="15">
    <location>
        <begin position="143"/>
        <end position="317"/>
    </location>
</feature>
<dbReference type="EMBL" id="BAABJZ010000086">
    <property type="protein sequence ID" value="GAA4891512.1"/>
    <property type="molecule type" value="Genomic_DNA"/>
</dbReference>
<sequence>MTQHTVWRFLLALLFSLGLGGAMATETEGEEQLVQAIMAAQAAEIDGGAGDLSDKGVKARPFELDPTWLAVKNGEQGRTQAQGEFHRSLINSYDPRLISARPSWIAPALALALFGMILVFALFVLVNGAAKLEKGFSGVEVLRWSKFDIFVHWLMAIPCLLLIVTGLSLLAGRFVFGSVLGPDGVGALAAIAKPVHDYMAIPFAIGAVLAMVRWMKHNIPAGYDLKWFMVVGGYLNFGPFKGKHPDAGFSNAGEKLWFWSFTIFGLAVIGSGAIMLFPDWFSPSRTTSLMAIVVHGASAIVLTGFTVVHIFMATVLSEGGFPCMTSGYCDENWAKQHHNVWYDDIKAEGTLKYKET</sequence>
<keyword evidence="17" id="KW-1185">Reference proteome</keyword>
<evidence type="ECO:0000259" key="15">
    <source>
        <dbReference type="Pfam" id="PF01292"/>
    </source>
</evidence>
<feature type="transmembrane region" description="Helical" evidence="13">
    <location>
        <begin position="289"/>
        <end position="312"/>
    </location>
</feature>
<keyword evidence="11" id="KW-0408">Iron</keyword>
<evidence type="ECO:0000256" key="13">
    <source>
        <dbReference type="SAM" id="Phobius"/>
    </source>
</evidence>
<gene>
    <name evidence="16" type="ORF">GCM10023333_25940</name>
</gene>
<name>A0ABP9F0E9_9GAMM</name>
<evidence type="ECO:0000256" key="9">
    <source>
        <dbReference type="ARBA" id="ARBA00022982"/>
    </source>
</evidence>
<dbReference type="PANTHER" id="PTHR30074">
    <property type="entry name" value="FORMATE DEHYDROGENASE, NITRATE-INDUCIBLE, CYTOCHROME B556 FDN SUBUNIT"/>
    <property type="match status" value="1"/>
</dbReference>
<feature type="signal peptide" evidence="14">
    <location>
        <begin position="1"/>
        <end position="24"/>
    </location>
</feature>
<protein>
    <submittedName>
        <fullName evidence="16">Formate dehydrogenase subunit gamma</fullName>
    </submittedName>
</protein>
<keyword evidence="12 13" id="KW-0472">Membrane</keyword>
<evidence type="ECO:0000256" key="1">
    <source>
        <dbReference type="ARBA" id="ARBA00001971"/>
    </source>
</evidence>
<evidence type="ECO:0000313" key="16">
    <source>
        <dbReference type="EMBL" id="GAA4891512.1"/>
    </source>
</evidence>
<accession>A0ABP9F0E9</accession>
<feature type="chain" id="PRO_5047205854" evidence="14">
    <location>
        <begin position="25"/>
        <end position="356"/>
    </location>
</feature>
<dbReference type="RefSeq" id="WP_345335831.1">
    <property type="nucleotide sequence ID" value="NZ_BAABJZ010000086.1"/>
</dbReference>
<evidence type="ECO:0000256" key="7">
    <source>
        <dbReference type="ARBA" id="ARBA00022692"/>
    </source>
</evidence>
<keyword evidence="10 13" id="KW-1133">Transmembrane helix</keyword>